<name>A0ABN8MJR3_9CNID</name>
<gene>
    <name evidence="2" type="ORF">PEVE_00034887</name>
</gene>
<keyword evidence="3" id="KW-1185">Reference proteome</keyword>
<reference evidence="2 3" key="1">
    <citation type="submission" date="2022-05" db="EMBL/GenBank/DDBJ databases">
        <authorList>
            <consortium name="Genoscope - CEA"/>
            <person name="William W."/>
        </authorList>
    </citation>
    <scope>NUCLEOTIDE SEQUENCE [LARGE SCALE GENOMIC DNA]</scope>
</reference>
<feature type="non-terminal residue" evidence="2">
    <location>
        <position position="1"/>
    </location>
</feature>
<comment type="caution">
    <text evidence="2">The sequence shown here is derived from an EMBL/GenBank/DDBJ whole genome shotgun (WGS) entry which is preliminary data.</text>
</comment>
<protein>
    <recommendedName>
        <fullName evidence="1">VWFA domain-containing protein</fullName>
    </recommendedName>
</protein>
<accession>A0ABN8MJR3</accession>
<dbReference type="InterPro" id="IPR036465">
    <property type="entry name" value="vWFA_dom_sf"/>
</dbReference>
<proteinExistence type="predicted"/>
<dbReference type="PROSITE" id="PS50234">
    <property type="entry name" value="VWFA"/>
    <property type="match status" value="1"/>
</dbReference>
<evidence type="ECO:0000259" key="1">
    <source>
        <dbReference type="PROSITE" id="PS50234"/>
    </source>
</evidence>
<dbReference type="EMBL" id="CALNXI010000534">
    <property type="protein sequence ID" value="CAH3028780.1"/>
    <property type="molecule type" value="Genomic_DNA"/>
</dbReference>
<evidence type="ECO:0000313" key="2">
    <source>
        <dbReference type="EMBL" id="CAH3028780.1"/>
    </source>
</evidence>
<dbReference type="Proteomes" id="UP001159427">
    <property type="component" value="Unassembled WGS sequence"/>
</dbReference>
<dbReference type="Gene3D" id="3.40.50.410">
    <property type="entry name" value="von Willebrand factor, type A domain"/>
    <property type="match status" value="1"/>
</dbReference>
<organism evidence="2 3">
    <name type="scientific">Porites evermanni</name>
    <dbReference type="NCBI Taxonomy" id="104178"/>
    <lineage>
        <taxon>Eukaryota</taxon>
        <taxon>Metazoa</taxon>
        <taxon>Cnidaria</taxon>
        <taxon>Anthozoa</taxon>
        <taxon>Hexacorallia</taxon>
        <taxon>Scleractinia</taxon>
        <taxon>Fungiina</taxon>
        <taxon>Poritidae</taxon>
        <taxon>Porites</taxon>
    </lineage>
</organism>
<dbReference type="Pfam" id="PF00092">
    <property type="entry name" value="VWA"/>
    <property type="match status" value="1"/>
</dbReference>
<sequence length="113" mass="12255">VDSASRPSGAALDKALDDARMLFENTARPDAKKVLVVIMDQKQSGDRADSKVKAKELKESSVKVVPVAIGKDASAKELTEITSDKDYLVEMGEDENPEKAAEKIMIKVLEGNH</sequence>
<feature type="domain" description="VWFA" evidence="1">
    <location>
        <begin position="1"/>
        <end position="104"/>
    </location>
</feature>
<dbReference type="InterPro" id="IPR002035">
    <property type="entry name" value="VWF_A"/>
</dbReference>
<dbReference type="SUPFAM" id="SSF53300">
    <property type="entry name" value="vWA-like"/>
    <property type="match status" value="1"/>
</dbReference>
<evidence type="ECO:0000313" key="3">
    <source>
        <dbReference type="Proteomes" id="UP001159427"/>
    </source>
</evidence>